<dbReference type="GO" id="GO:0015074">
    <property type="term" value="P:DNA integration"/>
    <property type="evidence" value="ECO:0007669"/>
    <property type="project" value="InterPro"/>
</dbReference>
<dbReference type="PANTHER" id="PTHR37984">
    <property type="entry name" value="PROTEIN CBG26694"/>
    <property type="match status" value="1"/>
</dbReference>
<dbReference type="GO" id="GO:0003964">
    <property type="term" value="F:RNA-directed DNA polymerase activity"/>
    <property type="evidence" value="ECO:0007669"/>
    <property type="project" value="UniProtKB-EC"/>
</dbReference>
<reference evidence="3" key="1">
    <citation type="submission" date="2020-08" db="EMBL/GenBank/DDBJ databases">
        <title>Multicomponent nature underlies the extraordinary mechanical properties of spider dragline silk.</title>
        <authorList>
            <person name="Kono N."/>
            <person name="Nakamura H."/>
            <person name="Mori M."/>
            <person name="Yoshida Y."/>
            <person name="Ohtoshi R."/>
            <person name="Malay A.D."/>
            <person name="Moran D.A.P."/>
            <person name="Tomita M."/>
            <person name="Numata K."/>
            <person name="Arakawa K."/>
        </authorList>
    </citation>
    <scope>NUCLEOTIDE SEQUENCE</scope>
</reference>
<dbReference type="EMBL" id="BMAU01021315">
    <property type="protein sequence ID" value="GFY12547.1"/>
    <property type="molecule type" value="Genomic_DNA"/>
</dbReference>
<dbReference type="Gene3D" id="1.10.340.70">
    <property type="match status" value="1"/>
</dbReference>
<dbReference type="AlphaFoldDB" id="A0A8X6VBU2"/>
<dbReference type="EC" id="2.7.7.49" evidence="1"/>
<dbReference type="SUPFAM" id="SSF53098">
    <property type="entry name" value="Ribonuclease H-like"/>
    <property type="match status" value="1"/>
</dbReference>
<feature type="domain" description="Integrase catalytic" evidence="2">
    <location>
        <begin position="48"/>
        <end position="207"/>
    </location>
</feature>
<dbReference type="PANTHER" id="PTHR37984:SF15">
    <property type="entry name" value="INTEGRASE CATALYTIC DOMAIN-CONTAINING PROTEIN"/>
    <property type="match status" value="1"/>
</dbReference>
<evidence type="ECO:0000313" key="4">
    <source>
        <dbReference type="Proteomes" id="UP000887159"/>
    </source>
</evidence>
<gene>
    <name evidence="3" type="primary">POL</name>
    <name evidence="3" type="ORF">TNCV_2447381</name>
</gene>
<dbReference type="InterPro" id="IPR036397">
    <property type="entry name" value="RNaseH_sf"/>
</dbReference>
<accession>A0A8X6VBU2</accession>
<evidence type="ECO:0000256" key="1">
    <source>
        <dbReference type="ARBA" id="ARBA00012493"/>
    </source>
</evidence>
<dbReference type="InterPro" id="IPR001584">
    <property type="entry name" value="Integrase_cat-core"/>
</dbReference>
<evidence type="ECO:0000313" key="3">
    <source>
        <dbReference type="EMBL" id="GFY12547.1"/>
    </source>
</evidence>
<organism evidence="3 4">
    <name type="scientific">Trichonephila clavipes</name>
    <name type="common">Golden silk orbweaver</name>
    <name type="synonym">Nephila clavipes</name>
    <dbReference type="NCBI Taxonomy" id="2585209"/>
    <lineage>
        <taxon>Eukaryota</taxon>
        <taxon>Metazoa</taxon>
        <taxon>Ecdysozoa</taxon>
        <taxon>Arthropoda</taxon>
        <taxon>Chelicerata</taxon>
        <taxon>Arachnida</taxon>
        <taxon>Araneae</taxon>
        <taxon>Araneomorphae</taxon>
        <taxon>Entelegynae</taxon>
        <taxon>Araneoidea</taxon>
        <taxon>Nephilidae</taxon>
        <taxon>Trichonephila</taxon>
    </lineage>
</organism>
<dbReference type="Pfam" id="PF17921">
    <property type="entry name" value="Integrase_H2C2"/>
    <property type="match status" value="1"/>
</dbReference>
<keyword evidence="4" id="KW-1185">Reference proteome</keyword>
<proteinExistence type="predicted"/>
<sequence length="255" mass="29633">MKSLQKVRERFYWNNVRSDVEKCCRICDPCAARKGPKKRTRGKLQLYNVGAPFERITFGILDPLPRSSDGNNNILVVMDYFTKWPEAYPIPDQEVSTDAEVLVQHWISRFRVSLQLHSDQGRNFDSAVCKRLCEILDIDKTRTTALHSQSDGMVERFNRTILNSLSLLVSSNQQDWDKKLPFFLLAYRSAVHETTGYSPSQMLFGRDLRLPADILFSRPPDAPLAPEEYIEKLSSHGWRKCIIWLRKESAWLPRR</sequence>
<dbReference type="InterPro" id="IPR041588">
    <property type="entry name" value="Integrase_H2C2"/>
</dbReference>
<dbReference type="Gene3D" id="3.30.420.10">
    <property type="entry name" value="Ribonuclease H-like superfamily/Ribonuclease H"/>
    <property type="match status" value="1"/>
</dbReference>
<comment type="caution">
    <text evidence="3">The sequence shown here is derived from an EMBL/GenBank/DDBJ whole genome shotgun (WGS) entry which is preliminary data.</text>
</comment>
<dbReference type="GO" id="GO:0003676">
    <property type="term" value="F:nucleic acid binding"/>
    <property type="evidence" value="ECO:0007669"/>
    <property type="project" value="InterPro"/>
</dbReference>
<evidence type="ECO:0000259" key="2">
    <source>
        <dbReference type="PROSITE" id="PS50994"/>
    </source>
</evidence>
<dbReference type="Proteomes" id="UP000887159">
    <property type="component" value="Unassembled WGS sequence"/>
</dbReference>
<protein>
    <recommendedName>
        <fullName evidence="1">RNA-directed DNA polymerase</fullName>
        <ecNumber evidence="1">2.7.7.49</ecNumber>
    </recommendedName>
</protein>
<dbReference type="InterPro" id="IPR012337">
    <property type="entry name" value="RNaseH-like_sf"/>
</dbReference>
<name>A0A8X6VBU2_TRICX</name>
<dbReference type="PROSITE" id="PS50994">
    <property type="entry name" value="INTEGRASE"/>
    <property type="match status" value="1"/>
</dbReference>
<dbReference type="FunFam" id="3.30.420.10:FF:000032">
    <property type="entry name" value="Retrovirus-related Pol polyprotein from transposon 297-like Protein"/>
    <property type="match status" value="1"/>
</dbReference>
<dbReference type="InterPro" id="IPR050951">
    <property type="entry name" value="Retrovirus_Pol_polyprotein"/>
</dbReference>